<feature type="domain" description="Glycine zipper" evidence="1">
    <location>
        <begin position="30"/>
        <end position="72"/>
    </location>
</feature>
<name>A0A518B5M2_9BACT</name>
<protein>
    <recommendedName>
        <fullName evidence="1">Glycine zipper domain-containing protein</fullName>
    </recommendedName>
</protein>
<organism evidence="2 3">
    <name type="scientific">Kolteria novifilia</name>
    <dbReference type="NCBI Taxonomy" id="2527975"/>
    <lineage>
        <taxon>Bacteria</taxon>
        <taxon>Pseudomonadati</taxon>
        <taxon>Planctomycetota</taxon>
        <taxon>Planctomycetia</taxon>
        <taxon>Kolteriales</taxon>
        <taxon>Kolteriaceae</taxon>
        <taxon>Kolteria</taxon>
    </lineage>
</organism>
<dbReference type="Pfam" id="PF13488">
    <property type="entry name" value="Gly-zipper_Omp"/>
    <property type="match status" value="1"/>
</dbReference>
<dbReference type="OrthoDB" id="213202at2"/>
<evidence type="ECO:0000313" key="2">
    <source>
        <dbReference type="EMBL" id="QDU62278.1"/>
    </source>
</evidence>
<evidence type="ECO:0000259" key="1">
    <source>
        <dbReference type="Pfam" id="PF13488"/>
    </source>
</evidence>
<dbReference type="EMBL" id="CP036279">
    <property type="protein sequence ID" value="QDU62278.1"/>
    <property type="molecule type" value="Genomic_DNA"/>
</dbReference>
<dbReference type="PROSITE" id="PS51257">
    <property type="entry name" value="PROKAR_LIPOPROTEIN"/>
    <property type="match status" value="1"/>
</dbReference>
<reference evidence="2 3" key="1">
    <citation type="submission" date="2019-02" db="EMBL/GenBank/DDBJ databases">
        <title>Deep-cultivation of Planctomycetes and their phenomic and genomic characterization uncovers novel biology.</title>
        <authorList>
            <person name="Wiegand S."/>
            <person name="Jogler M."/>
            <person name="Boedeker C."/>
            <person name="Pinto D."/>
            <person name="Vollmers J."/>
            <person name="Rivas-Marin E."/>
            <person name="Kohn T."/>
            <person name="Peeters S.H."/>
            <person name="Heuer A."/>
            <person name="Rast P."/>
            <person name="Oberbeckmann S."/>
            <person name="Bunk B."/>
            <person name="Jeske O."/>
            <person name="Meyerdierks A."/>
            <person name="Storesund J.E."/>
            <person name="Kallscheuer N."/>
            <person name="Luecker S."/>
            <person name="Lage O.M."/>
            <person name="Pohl T."/>
            <person name="Merkel B.J."/>
            <person name="Hornburger P."/>
            <person name="Mueller R.-W."/>
            <person name="Bruemmer F."/>
            <person name="Labrenz M."/>
            <person name="Spormann A.M."/>
            <person name="Op den Camp H."/>
            <person name="Overmann J."/>
            <person name="Amann R."/>
            <person name="Jetten M.S.M."/>
            <person name="Mascher T."/>
            <person name="Medema M.H."/>
            <person name="Devos D.P."/>
            <person name="Kaster A.-K."/>
            <person name="Ovreas L."/>
            <person name="Rohde M."/>
            <person name="Galperin M.Y."/>
            <person name="Jogler C."/>
        </authorList>
    </citation>
    <scope>NUCLEOTIDE SEQUENCE [LARGE SCALE GENOMIC DNA]</scope>
    <source>
        <strain evidence="2 3">Pan216</strain>
    </source>
</reference>
<dbReference type="InterPro" id="IPR039567">
    <property type="entry name" value="Gly-zipper"/>
</dbReference>
<evidence type="ECO:0000313" key="3">
    <source>
        <dbReference type="Proteomes" id="UP000317093"/>
    </source>
</evidence>
<proteinExistence type="predicted"/>
<gene>
    <name evidence="2" type="ORF">Pan216_31450</name>
</gene>
<dbReference type="AlphaFoldDB" id="A0A518B5M2"/>
<dbReference type="KEGG" id="knv:Pan216_31450"/>
<keyword evidence="3" id="KW-1185">Reference proteome</keyword>
<sequence>MAKVRGVLGAIVLASLVGCANFTEKGLAAGGLLGAGTGALIGSQTGDAGAGALIGGTVGALTGTLVGAGLDEVDEKNKARVAAATAAPPPPPMSVADVVSMSQNGVGEDVIISTIRSSGTIFHLSTDQIIALHHDGVSNRVLDAMVATKNRVAKPVPVVYERSPVYIVEPPVRYRWGYRHHHCWH</sequence>
<accession>A0A518B5M2</accession>
<dbReference type="Proteomes" id="UP000317093">
    <property type="component" value="Chromosome"/>
</dbReference>
<dbReference type="RefSeq" id="WP_145258908.1">
    <property type="nucleotide sequence ID" value="NZ_CP036279.1"/>
</dbReference>